<organism evidence="1 2">
    <name type="scientific">Steccherinum ochraceum</name>
    <dbReference type="NCBI Taxonomy" id="92696"/>
    <lineage>
        <taxon>Eukaryota</taxon>
        <taxon>Fungi</taxon>
        <taxon>Dikarya</taxon>
        <taxon>Basidiomycota</taxon>
        <taxon>Agaricomycotina</taxon>
        <taxon>Agaricomycetes</taxon>
        <taxon>Polyporales</taxon>
        <taxon>Steccherinaceae</taxon>
        <taxon>Steccherinum</taxon>
    </lineage>
</organism>
<reference evidence="1 2" key="1">
    <citation type="submission" date="2018-11" db="EMBL/GenBank/DDBJ databases">
        <title>Genome assembly of Steccherinum ochraceum LE-BIN_3174, the white-rot fungus of the Steccherinaceae family (The Residual Polyporoid clade, Polyporales, Basidiomycota).</title>
        <authorList>
            <person name="Fedorova T.V."/>
            <person name="Glazunova O.A."/>
            <person name="Landesman E.O."/>
            <person name="Moiseenko K.V."/>
            <person name="Psurtseva N.V."/>
            <person name="Savinova O.S."/>
            <person name="Shakhova N.V."/>
            <person name="Tyazhelova T.V."/>
            <person name="Vasina D.V."/>
        </authorList>
    </citation>
    <scope>NUCLEOTIDE SEQUENCE [LARGE SCALE GENOMIC DNA]</scope>
    <source>
        <strain evidence="1 2">LE-BIN_3174</strain>
    </source>
</reference>
<dbReference type="OrthoDB" id="2749824at2759"/>
<proteinExistence type="predicted"/>
<evidence type="ECO:0008006" key="3">
    <source>
        <dbReference type="Google" id="ProtNLM"/>
    </source>
</evidence>
<evidence type="ECO:0000313" key="2">
    <source>
        <dbReference type="Proteomes" id="UP000292702"/>
    </source>
</evidence>
<evidence type="ECO:0000313" key="1">
    <source>
        <dbReference type="EMBL" id="TCD61906.1"/>
    </source>
</evidence>
<dbReference type="Proteomes" id="UP000292702">
    <property type="component" value="Unassembled WGS sequence"/>
</dbReference>
<dbReference type="AlphaFoldDB" id="A0A4R0R671"/>
<accession>A0A4R0R671</accession>
<name>A0A4R0R671_9APHY</name>
<keyword evidence="2" id="KW-1185">Reference proteome</keyword>
<comment type="caution">
    <text evidence="1">The sequence shown here is derived from an EMBL/GenBank/DDBJ whole genome shotgun (WGS) entry which is preliminary data.</text>
</comment>
<gene>
    <name evidence="1" type="ORF">EIP91_007720</name>
</gene>
<sequence length="454" mass="50816">MLNKVDGIMTCPVGHGVQRSSFEANRSAEVFIFPQEIVDLVVDALSNERPALNACSLTCRSWLPRSQYRLHKHLRFSNVSHLTSDPLRYLNSEIARYVYSLDLAMLPTSSSPSQRAQRIQAWVILARFTEVRRLTVRNLEDAATVTPFISMAFPHVTELMLGKAEFDSFAQFKSFFASFVHLTRFQLDQFDVFPWQSEGEDEDISDDEDDYLDFPLLRHLTLSGPSLYSVELIDLAIWLRSELPGPYSLQSLNFETWYGGRFGTMKAYLAACRRSLQVLTLPMGTTGPSIARCNFQRLGFGRLTKLQTVSFVAPAHPWAMKQYTSDCVSLTLAQIASKNISQIVLDFTPASGDGFFTDLLDLHAVDQVLCQRQFTDLQSVDVLCSGDQRGSRSAAEAMIRTGLQQMVQRGLVRLDFGDFLLPVLPLAQTSPGPTVASITMPPLPLPRRACLPGL</sequence>
<protein>
    <recommendedName>
        <fullName evidence="3">F-box domain-containing protein</fullName>
    </recommendedName>
</protein>
<dbReference type="EMBL" id="RWJN01000419">
    <property type="protein sequence ID" value="TCD61906.1"/>
    <property type="molecule type" value="Genomic_DNA"/>
</dbReference>